<reference evidence="2 3" key="1">
    <citation type="journal article" date="2018" name="PLoS Pathog.">
        <title>Evolution of structural diversity of trichothecenes, a family of toxins produced by plant pathogenic and entomopathogenic fungi.</title>
        <authorList>
            <person name="Proctor R.H."/>
            <person name="McCormick S.P."/>
            <person name="Kim H.S."/>
            <person name="Cardoza R.E."/>
            <person name="Stanley A.M."/>
            <person name="Lindo L."/>
            <person name="Kelly A."/>
            <person name="Brown D.W."/>
            <person name="Lee T."/>
            <person name="Vaughan M.M."/>
            <person name="Alexander N.J."/>
            <person name="Busman M."/>
            <person name="Gutierrez S."/>
        </authorList>
    </citation>
    <scope>NUCLEOTIDE SEQUENCE [LARGE SCALE GENOMIC DNA]</scope>
    <source>
        <strain evidence="2 3">NRRL 20695</strain>
    </source>
</reference>
<protein>
    <recommendedName>
        <fullName evidence="1">DUF5672 domain-containing protein</fullName>
    </recommendedName>
</protein>
<accession>A0A395T9N4</accession>
<sequence>MSLNPYSLLRITRNAVPEQQQRRLTSLSRIAIAALIVVSGMLGILKLTKVPLPAFPRITLHYAHQSMFNETKVALLIENRPQTIMAPLLLKFIYQMPPDWKFRFMGSVESVARVNASAAMREQVKSGKLDLTFIPSNMSTAGQEMISRFLTTLWLYDTVLQPAEILLVFQTDSMLCANNKRLVDDFLGYDYVGAPWAISGRYGGNGGLSIRRVSSIITILQNQQRVNDSQPEDVWLSDRLGHHVDGRVANGSVSTLFSGEMRGGPGEVIPEPECDNVYDDEECEYVNMLEQTSEPGRPGQWVKGIDDWRKDFYEPMGYHIGGAGQMHSAVWGKRAMQKHIYTYCPEAKMILKMDWASFIPGDCLEEW</sequence>
<dbReference type="STRING" id="694270.A0A395T9N4"/>
<dbReference type="InterPro" id="IPR043729">
    <property type="entry name" value="DUF5672"/>
</dbReference>
<proteinExistence type="predicted"/>
<organism evidence="2 3">
    <name type="scientific">Fusarium longipes</name>
    <dbReference type="NCBI Taxonomy" id="694270"/>
    <lineage>
        <taxon>Eukaryota</taxon>
        <taxon>Fungi</taxon>
        <taxon>Dikarya</taxon>
        <taxon>Ascomycota</taxon>
        <taxon>Pezizomycotina</taxon>
        <taxon>Sordariomycetes</taxon>
        <taxon>Hypocreomycetidae</taxon>
        <taxon>Hypocreales</taxon>
        <taxon>Nectriaceae</taxon>
        <taxon>Fusarium</taxon>
    </lineage>
</organism>
<name>A0A395T9N4_9HYPO</name>
<evidence type="ECO:0000259" key="1">
    <source>
        <dbReference type="Pfam" id="PF18922"/>
    </source>
</evidence>
<dbReference type="Proteomes" id="UP000266234">
    <property type="component" value="Unassembled WGS sequence"/>
</dbReference>
<evidence type="ECO:0000313" key="2">
    <source>
        <dbReference type="EMBL" id="RGP81393.1"/>
    </source>
</evidence>
<evidence type="ECO:0000313" key="3">
    <source>
        <dbReference type="Proteomes" id="UP000266234"/>
    </source>
</evidence>
<dbReference type="AlphaFoldDB" id="A0A395T9N4"/>
<feature type="domain" description="DUF5672" evidence="1">
    <location>
        <begin position="130"/>
        <end position="261"/>
    </location>
</feature>
<dbReference type="EMBL" id="PXOG01000011">
    <property type="protein sequence ID" value="RGP81393.1"/>
    <property type="molecule type" value="Genomic_DNA"/>
</dbReference>
<comment type="caution">
    <text evidence="2">The sequence shown here is derived from an EMBL/GenBank/DDBJ whole genome shotgun (WGS) entry which is preliminary data.</text>
</comment>
<dbReference type="Pfam" id="PF18922">
    <property type="entry name" value="DUF5672"/>
    <property type="match status" value="1"/>
</dbReference>
<keyword evidence="3" id="KW-1185">Reference proteome</keyword>
<dbReference type="OrthoDB" id="10025998at2759"/>
<gene>
    <name evidence="2" type="ORF">FLONG3_537</name>
</gene>